<feature type="transmembrane region" description="Helical" evidence="1">
    <location>
        <begin position="322"/>
        <end position="341"/>
    </location>
</feature>
<feature type="transmembrane region" description="Helical" evidence="1">
    <location>
        <begin position="95"/>
        <end position="111"/>
    </location>
</feature>
<gene>
    <name evidence="3" type="ORF">EDM52_00185</name>
</gene>
<dbReference type="EMBL" id="RHHR01000001">
    <property type="protein sequence ID" value="RNB77244.1"/>
    <property type="molecule type" value="Genomic_DNA"/>
</dbReference>
<keyword evidence="1" id="KW-0472">Membrane</keyword>
<feature type="transmembrane region" description="Helical" evidence="1">
    <location>
        <begin position="393"/>
        <end position="409"/>
    </location>
</feature>
<feature type="transmembrane region" description="Helical" evidence="1">
    <location>
        <begin position="459"/>
        <end position="480"/>
    </location>
</feature>
<dbReference type="RefSeq" id="WP_122907029.1">
    <property type="nucleotide sequence ID" value="NZ_CBCSBE010000022.1"/>
</dbReference>
<dbReference type="InterPro" id="IPR018677">
    <property type="entry name" value="DUF2157"/>
</dbReference>
<feature type="transmembrane region" description="Helical" evidence="1">
    <location>
        <begin position="225"/>
        <end position="246"/>
    </location>
</feature>
<keyword evidence="1" id="KW-1133">Transmembrane helix</keyword>
<dbReference type="Pfam" id="PF14345">
    <property type="entry name" value="GDYXXLXY"/>
    <property type="match status" value="1"/>
</dbReference>
<feature type="transmembrane region" description="Helical" evidence="1">
    <location>
        <begin position="252"/>
        <end position="272"/>
    </location>
</feature>
<protein>
    <submittedName>
        <fullName evidence="3">DUF2157 domain-containing protein</fullName>
    </submittedName>
</protein>
<organism evidence="3 4">
    <name type="scientific">Brevibacillus invocatus</name>
    <dbReference type="NCBI Taxonomy" id="173959"/>
    <lineage>
        <taxon>Bacteria</taxon>
        <taxon>Bacillati</taxon>
        <taxon>Bacillota</taxon>
        <taxon>Bacilli</taxon>
        <taxon>Bacillales</taxon>
        <taxon>Paenibacillaceae</taxon>
        <taxon>Brevibacillus</taxon>
    </lineage>
</organism>
<feature type="transmembrane region" description="Helical" evidence="1">
    <location>
        <begin position="39"/>
        <end position="60"/>
    </location>
</feature>
<dbReference type="OrthoDB" id="4868247at2"/>
<comment type="caution">
    <text evidence="3">The sequence shown here is derived from an EMBL/GenBank/DDBJ whole genome shotgun (WGS) entry which is preliminary data.</text>
</comment>
<feature type="transmembrane region" description="Helical" evidence="1">
    <location>
        <begin position="415"/>
        <end position="431"/>
    </location>
</feature>
<evidence type="ECO:0000313" key="4">
    <source>
        <dbReference type="Proteomes" id="UP000282028"/>
    </source>
</evidence>
<feature type="domain" description="DUF2157" evidence="2">
    <location>
        <begin position="11"/>
        <end position="116"/>
    </location>
</feature>
<feature type="transmembrane region" description="Helical" evidence="1">
    <location>
        <begin position="203"/>
        <end position="220"/>
    </location>
</feature>
<keyword evidence="1" id="KW-0812">Transmembrane</keyword>
<feature type="transmembrane region" description="Helical" evidence="1">
    <location>
        <begin position="293"/>
        <end position="316"/>
    </location>
</feature>
<feature type="transmembrane region" description="Helical" evidence="1">
    <location>
        <begin position="178"/>
        <end position="197"/>
    </location>
</feature>
<feature type="transmembrane region" description="Helical" evidence="1">
    <location>
        <begin position="553"/>
        <end position="571"/>
    </location>
</feature>
<evidence type="ECO:0000313" key="3">
    <source>
        <dbReference type="EMBL" id="RNB77244.1"/>
    </source>
</evidence>
<feature type="transmembrane region" description="Helical" evidence="1">
    <location>
        <begin position="69"/>
        <end position="89"/>
    </location>
</feature>
<keyword evidence="4" id="KW-1185">Reference proteome</keyword>
<dbReference type="InterPro" id="IPR025833">
    <property type="entry name" value="GDYXXLXY"/>
</dbReference>
<accession>A0A3M8CND8</accession>
<name>A0A3M8CND8_9BACL</name>
<feature type="transmembrane region" description="Helical" evidence="1">
    <location>
        <begin position="146"/>
        <end position="166"/>
    </location>
</feature>
<feature type="transmembrane region" description="Helical" evidence="1">
    <location>
        <begin position="511"/>
        <end position="532"/>
    </location>
</feature>
<evidence type="ECO:0000256" key="1">
    <source>
        <dbReference type="SAM" id="Phobius"/>
    </source>
</evidence>
<feature type="transmembrane region" description="Helical" evidence="1">
    <location>
        <begin position="487"/>
        <end position="505"/>
    </location>
</feature>
<feature type="transmembrane region" description="Helical" evidence="1">
    <location>
        <begin position="118"/>
        <end position="134"/>
    </location>
</feature>
<evidence type="ECO:0000259" key="2">
    <source>
        <dbReference type="Pfam" id="PF09925"/>
    </source>
</evidence>
<dbReference type="Proteomes" id="UP000282028">
    <property type="component" value="Unassembled WGS sequence"/>
</dbReference>
<feature type="transmembrane region" description="Helical" evidence="1">
    <location>
        <begin position="9"/>
        <end position="27"/>
    </location>
</feature>
<sequence>MNNVNVVRLGYLLGISLLLSALLYFFASNWPALERWGKIGISISVMVLFYLASYLVALLLKRQPFISNWLLLAGCLSFGVSIALLGQIYNSHADSYMLFVVWFLPSILFAFLTRYQPFYVLSYVLAHLALWFFLDPSVVQVVRTDEWWYMVFWIIALLNLMMFWLTSTNRLQSSAIRYLSFSVFSVALFASSFVDVYGPFPELLYMLVGALLFFAFLKWMPSRGLLIATSAFLALFLLANFFWYMAEYFSEGFLVLSLLAAAALVWGAVEAAKWLKKASSHQDKLWIRIIQEAFMVLVTTVASLIASASITGLLFLMIEDDVGYAVFFLAILGFLMPVVFYMEMNPTIRYTLLMMGYLLGASSALYLDNWLWMLFLLMVVVIWIIRPSIPGRLLSQLTFLVVLYIKLIDRIENEWILLLFFLFQMAMYFFLRHSPVLRNSSLCYAMLFLLILTESTFNTSFTVVVNLGFFALSTFLVYWTLHRGSRWEFGISLGFWFAFIVMKYYDFFWSLLHKSFSLLLLSVVFFAVSYWLDRRSKFDGSTGSSAIFAAKQLVLLPVIVLQLAILGYQVWSSETILAEGTLVKLELQPVDPRSLLQGDYVRLSYTISNLGEHDVAHGEKIRVVLRKQQDDLYGFSGYYELNGVWNKEYQAMPEDVVINGTTLGRERVEYGIESYFVPEGTGLEVERNARFAFVKVGKKGDAILESLSEH</sequence>
<proteinExistence type="predicted"/>
<dbReference type="Pfam" id="PF09925">
    <property type="entry name" value="DUF2157"/>
    <property type="match status" value="1"/>
</dbReference>
<reference evidence="3 4" key="1">
    <citation type="submission" date="2018-10" db="EMBL/GenBank/DDBJ databases">
        <title>Phylogenomics of Brevibacillus.</title>
        <authorList>
            <person name="Dunlap C."/>
        </authorList>
    </citation>
    <scope>NUCLEOTIDE SEQUENCE [LARGE SCALE GENOMIC DNA]</scope>
    <source>
        <strain evidence="3 4">JCM 12215</strain>
    </source>
</reference>
<feature type="transmembrane region" description="Helical" evidence="1">
    <location>
        <begin position="370"/>
        <end position="386"/>
    </location>
</feature>
<dbReference type="AlphaFoldDB" id="A0A3M8CND8"/>